<evidence type="ECO:0000259" key="2">
    <source>
        <dbReference type="Pfam" id="PF01243"/>
    </source>
</evidence>
<accession>A0A1M7RXS8</accession>
<evidence type="ECO:0000313" key="3">
    <source>
        <dbReference type="EMBL" id="SHN51025.1"/>
    </source>
</evidence>
<evidence type="ECO:0000313" key="4">
    <source>
        <dbReference type="Proteomes" id="UP000184428"/>
    </source>
</evidence>
<name>A0A1M7RXS8_9ACTN</name>
<dbReference type="Gene3D" id="2.30.110.10">
    <property type="entry name" value="Electron Transport, Fmn-binding Protein, Chain A"/>
    <property type="match status" value="1"/>
</dbReference>
<dbReference type="InterPro" id="IPR052019">
    <property type="entry name" value="F420H2_bilvrd_red/Heme_oxyg"/>
</dbReference>
<keyword evidence="1" id="KW-0560">Oxidoreductase</keyword>
<dbReference type="OrthoDB" id="3693562at2"/>
<protein>
    <submittedName>
        <fullName evidence="3">Pyridoxamine 5'-phosphate oxidase family protein</fullName>
    </submittedName>
</protein>
<dbReference type="InterPro" id="IPR024031">
    <property type="entry name" value="MSMEG_5819/OxyR"/>
</dbReference>
<sequence>MATLTALESAYLNGEPRLARLATVDADGQPHVVPVGWRYDEATGTFTISGRDLAATRKFRNVLVHPRAALVVDDVLPPWRARGVLVQGPAQALPADDAPEGRAIIRLTPTKVTSWGLDGSR</sequence>
<reference evidence="3 4" key="1">
    <citation type="submission" date="2016-12" db="EMBL/GenBank/DDBJ databases">
        <authorList>
            <person name="Song W.-J."/>
            <person name="Kurnit D.M."/>
        </authorList>
    </citation>
    <scope>NUCLEOTIDE SEQUENCE [LARGE SCALE GENOMIC DNA]</scope>
    <source>
        <strain evidence="3 4">DSM 43162</strain>
    </source>
</reference>
<dbReference type="GO" id="GO:0005829">
    <property type="term" value="C:cytosol"/>
    <property type="evidence" value="ECO:0007669"/>
    <property type="project" value="TreeGrafter"/>
</dbReference>
<dbReference type="AlphaFoldDB" id="A0A1M7RXS8"/>
<proteinExistence type="predicted"/>
<gene>
    <name evidence="3" type="ORF">SAMN05660350_00244</name>
</gene>
<organism evidence="3 4">
    <name type="scientific">Geodermatophilus obscurus</name>
    <dbReference type="NCBI Taxonomy" id="1861"/>
    <lineage>
        <taxon>Bacteria</taxon>
        <taxon>Bacillati</taxon>
        <taxon>Actinomycetota</taxon>
        <taxon>Actinomycetes</taxon>
        <taxon>Geodermatophilales</taxon>
        <taxon>Geodermatophilaceae</taxon>
        <taxon>Geodermatophilus</taxon>
    </lineage>
</organism>
<dbReference type="EMBL" id="FRDM01000001">
    <property type="protein sequence ID" value="SHN51025.1"/>
    <property type="molecule type" value="Genomic_DNA"/>
</dbReference>
<dbReference type="NCBIfam" id="TIGR04023">
    <property type="entry name" value="PPOX_MSMEG_5819"/>
    <property type="match status" value="1"/>
</dbReference>
<dbReference type="Pfam" id="PF01243">
    <property type="entry name" value="PNPOx_N"/>
    <property type="match status" value="1"/>
</dbReference>
<dbReference type="SUPFAM" id="SSF50475">
    <property type="entry name" value="FMN-binding split barrel"/>
    <property type="match status" value="1"/>
</dbReference>
<dbReference type="GO" id="GO:0016627">
    <property type="term" value="F:oxidoreductase activity, acting on the CH-CH group of donors"/>
    <property type="evidence" value="ECO:0007669"/>
    <property type="project" value="TreeGrafter"/>
</dbReference>
<feature type="domain" description="Pyridoxamine 5'-phosphate oxidase N-terminal" evidence="2">
    <location>
        <begin position="15"/>
        <end position="100"/>
    </location>
</feature>
<dbReference type="PANTHER" id="PTHR35176:SF6">
    <property type="entry name" value="HEME OXYGENASE HI_0854-RELATED"/>
    <property type="match status" value="1"/>
</dbReference>
<dbReference type="InterPro" id="IPR011576">
    <property type="entry name" value="Pyridox_Oxase_N"/>
</dbReference>
<dbReference type="Proteomes" id="UP000184428">
    <property type="component" value="Unassembled WGS sequence"/>
</dbReference>
<dbReference type="InterPro" id="IPR012349">
    <property type="entry name" value="Split_barrel_FMN-bd"/>
</dbReference>
<dbReference type="GO" id="GO:0070967">
    <property type="term" value="F:coenzyme F420 binding"/>
    <property type="evidence" value="ECO:0007669"/>
    <property type="project" value="TreeGrafter"/>
</dbReference>
<dbReference type="RefSeq" id="WP_072911864.1">
    <property type="nucleotide sequence ID" value="NZ_FRDM01000001.1"/>
</dbReference>
<evidence type="ECO:0000256" key="1">
    <source>
        <dbReference type="ARBA" id="ARBA00023002"/>
    </source>
</evidence>
<dbReference type="PANTHER" id="PTHR35176">
    <property type="entry name" value="HEME OXYGENASE HI_0854-RELATED"/>
    <property type="match status" value="1"/>
</dbReference>